<accession>A0A4Y2PI45</accession>
<name>A0A4Y2PI45_ARAVE</name>
<comment type="caution">
    <text evidence="1">The sequence shown here is derived from an EMBL/GenBank/DDBJ whole genome shotgun (WGS) entry which is preliminary data.</text>
</comment>
<dbReference type="OrthoDB" id="6617542at2759"/>
<dbReference type="AlphaFoldDB" id="A0A4Y2PI45"/>
<dbReference type="EMBL" id="BGPR01011503">
    <property type="protein sequence ID" value="GBN51648.1"/>
    <property type="molecule type" value="Genomic_DNA"/>
</dbReference>
<organism evidence="1 2">
    <name type="scientific">Araneus ventricosus</name>
    <name type="common">Orbweaver spider</name>
    <name type="synonym">Epeira ventricosa</name>
    <dbReference type="NCBI Taxonomy" id="182803"/>
    <lineage>
        <taxon>Eukaryota</taxon>
        <taxon>Metazoa</taxon>
        <taxon>Ecdysozoa</taxon>
        <taxon>Arthropoda</taxon>
        <taxon>Chelicerata</taxon>
        <taxon>Arachnida</taxon>
        <taxon>Araneae</taxon>
        <taxon>Araneomorphae</taxon>
        <taxon>Entelegynae</taxon>
        <taxon>Araneoidea</taxon>
        <taxon>Araneidae</taxon>
        <taxon>Araneus</taxon>
    </lineage>
</organism>
<reference evidence="1 2" key="1">
    <citation type="journal article" date="2019" name="Sci. Rep.">
        <title>Orb-weaving spider Araneus ventricosus genome elucidates the spidroin gene catalogue.</title>
        <authorList>
            <person name="Kono N."/>
            <person name="Nakamura H."/>
            <person name="Ohtoshi R."/>
            <person name="Moran D.A.P."/>
            <person name="Shinohara A."/>
            <person name="Yoshida Y."/>
            <person name="Fujiwara M."/>
            <person name="Mori M."/>
            <person name="Tomita M."/>
            <person name="Arakawa K."/>
        </authorList>
    </citation>
    <scope>NUCLEOTIDE SEQUENCE [LARGE SCALE GENOMIC DNA]</scope>
</reference>
<evidence type="ECO:0000313" key="1">
    <source>
        <dbReference type="EMBL" id="GBN51648.1"/>
    </source>
</evidence>
<keyword evidence="2" id="KW-1185">Reference proteome</keyword>
<protein>
    <submittedName>
        <fullName evidence="1">Uncharacterized protein</fullName>
    </submittedName>
</protein>
<sequence length="144" mass="16287">MQKEEYEEWMSIDEDIPVSVTLADLEICQAVCERDQAVKVDNSDGDECVEENPPTNAEMRQALDILKRCEQHRSTSGATRAIRVYLIVESTVHLARRKVKDSAAQRKTAFTLRQSLGAVGGHVKGRKIRVLRAHRALVMQDKQL</sequence>
<gene>
    <name evidence="1" type="ORF">AVEN_88565_1</name>
</gene>
<proteinExistence type="predicted"/>
<evidence type="ECO:0000313" key="2">
    <source>
        <dbReference type="Proteomes" id="UP000499080"/>
    </source>
</evidence>
<dbReference type="Proteomes" id="UP000499080">
    <property type="component" value="Unassembled WGS sequence"/>
</dbReference>